<dbReference type="InterPro" id="IPR001753">
    <property type="entry name" value="Enoyl-CoA_hydra/iso"/>
</dbReference>
<dbReference type="GO" id="GO:0006635">
    <property type="term" value="P:fatty acid beta-oxidation"/>
    <property type="evidence" value="ECO:0007669"/>
    <property type="project" value="TreeGrafter"/>
</dbReference>
<comment type="caution">
    <text evidence="4">The sequence shown here is derived from an EMBL/GenBank/DDBJ whole genome shotgun (WGS) entry which is preliminary data.</text>
</comment>
<dbReference type="EMBL" id="JABENB010000001">
    <property type="protein sequence ID" value="NNG38526.1"/>
    <property type="molecule type" value="Genomic_DNA"/>
</dbReference>
<evidence type="ECO:0000313" key="5">
    <source>
        <dbReference type="Proteomes" id="UP000557772"/>
    </source>
</evidence>
<evidence type="ECO:0000256" key="1">
    <source>
        <dbReference type="ARBA" id="ARBA00005254"/>
    </source>
</evidence>
<comment type="similarity">
    <text evidence="1 3">Belongs to the enoyl-CoA hydratase/isomerase family.</text>
</comment>
<evidence type="ECO:0000256" key="2">
    <source>
        <dbReference type="ARBA" id="ARBA00023239"/>
    </source>
</evidence>
<keyword evidence="2" id="KW-0456">Lyase</keyword>
<keyword evidence="5" id="KW-1185">Reference proteome</keyword>
<name>A0A849AG23_9MICO</name>
<evidence type="ECO:0000313" key="4">
    <source>
        <dbReference type="EMBL" id="NNG38526.1"/>
    </source>
</evidence>
<dbReference type="PROSITE" id="PS00166">
    <property type="entry name" value="ENOYL_COA_HYDRATASE"/>
    <property type="match status" value="1"/>
</dbReference>
<dbReference type="SUPFAM" id="SSF52096">
    <property type="entry name" value="ClpP/crotonase"/>
    <property type="match status" value="1"/>
</dbReference>
<evidence type="ECO:0000256" key="3">
    <source>
        <dbReference type="RuleBase" id="RU003707"/>
    </source>
</evidence>
<dbReference type="InterPro" id="IPR018376">
    <property type="entry name" value="Enoyl-CoA_hyd/isom_CS"/>
</dbReference>
<reference evidence="4 5" key="1">
    <citation type="submission" date="2020-05" db="EMBL/GenBank/DDBJ databases">
        <title>Flexivirga sp. ID2601S isolated from air conditioner.</title>
        <authorList>
            <person name="Kim D.H."/>
        </authorList>
    </citation>
    <scope>NUCLEOTIDE SEQUENCE [LARGE SCALE GENOMIC DNA]</scope>
    <source>
        <strain evidence="4 5">ID2601S</strain>
    </source>
</reference>
<dbReference type="CDD" id="cd06558">
    <property type="entry name" value="crotonase-like"/>
    <property type="match status" value="1"/>
</dbReference>
<dbReference type="Gene3D" id="3.90.226.10">
    <property type="entry name" value="2-enoyl-CoA Hydratase, Chain A, domain 1"/>
    <property type="match status" value="1"/>
</dbReference>
<gene>
    <name evidence="4" type="ORF">HJ588_04450</name>
</gene>
<dbReference type="PANTHER" id="PTHR11941">
    <property type="entry name" value="ENOYL-COA HYDRATASE-RELATED"/>
    <property type="match status" value="1"/>
</dbReference>
<accession>A0A849AG23</accession>
<keyword evidence="4" id="KW-0413">Isomerase</keyword>
<dbReference type="Proteomes" id="UP000557772">
    <property type="component" value="Unassembled WGS sequence"/>
</dbReference>
<dbReference type="Pfam" id="PF00378">
    <property type="entry name" value="ECH_1"/>
    <property type="match status" value="1"/>
</dbReference>
<dbReference type="InterPro" id="IPR014748">
    <property type="entry name" value="Enoyl-CoA_hydra_C"/>
</dbReference>
<protein>
    <submittedName>
        <fullName evidence="4">Enoyl-CoA hydratase/isomerase family protein</fullName>
    </submittedName>
</protein>
<proteinExistence type="inferred from homology"/>
<organism evidence="4 5">
    <name type="scientific">Flexivirga aerilata</name>
    <dbReference type="NCBI Taxonomy" id="1656889"/>
    <lineage>
        <taxon>Bacteria</taxon>
        <taxon>Bacillati</taxon>
        <taxon>Actinomycetota</taxon>
        <taxon>Actinomycetes</taxon>
        <taxon>Micrococcales</taxon>
        <taxon>Dermacoccaceae</taxon>
        <taxon>Flexivirga</taxon>
    </lineage>
</organism>
<dbReference type="InterPro" id="IPR029045">
    <property type="entry name" value="ClpP/crotonase-like_dom_sf"/>
</dbReference>
<sequence>MTNEAADGRVETAVQGSVATITLHNPAKRNAMTTRMWDSLPPLLAELEQDASVLAVVLTGAGEHFCAGADITSLVGTLGIESPVTPDDSGMALSPPERAEEALAAFAKPTVAAIRGACVGGGVELALACDLRIASNTARFGVTPAKIGVFYPPRTTARLVAAVGPAYAKQLLFTGDLMLADEARRIGLVNELAESDALDNVVASLLETITARSQLSIRAAKAIVDAATAYGVDGPLGAVATATHWQDVMVRSGDPQEGIAAFAERRAPEFRWR</sequence>
<dbReference type="AlphaFoldDB" id="A0A849AG23"/>
<dbReference type="PANTHER" id="PTHR11941:SF127">
    <property type="entry name" value="ENOYL-COA HYDRATASE ECHA18 (ENOYL HYDRASE) (UNSATURATED ACYL-COA HYDRATASE) (CROTONASE)-RELATED"/>
    <property type="match status" value="1"/>
</dbReference>
<dbReference type="Gene3D" id="1.10.12.10">
    <property type="entry name" value="Lyase 2-enoyl-coa Hydratase, Chain A, domain 2"/>
    <property type="match status" value="1"/>
</dbReference>
<dbReference type="GO" id="GO:0016829">
    <property type="term" value="F:lyase activity"/>
    <property type="evidence" value="ECO:0007669"/>
    <property type="project" value="UniProtKB-KW"/>
</dbReference>
<dbReference type="RefSeq" id="WP_171152394.1">
    <property type="nucleotide sequence ID" value="NZ_JABENB010000001.1"/>
</dbReference>
<dbReference type="GO" id="GO:0016853">
    <property type="term" value="F:isomerase activity"/>
    <property type="evidence" value="ECO:0007669"/>
    <property type="project" value="UniProtKB-KW"/>
</dbReference>